<evidence type="ECO:0008006" key="4">
    <source>
        <dbReference type="Google" id="ProtNLM"/>
    </source>
</evidence>
<evidence type="ECO:0000313" key="2">
    <source>
        <dbReference type="EMBL" id="MEW9807735.1"/>
    </source>
</evidence>
<name>A0ABV3R340_9HYPH</name>
<dbReference type="EMBL" id="JBFOCI010000005">
    <property type="protein sequence ID" value="MEW9807735.1"/>
    <property type="molecule type" value="Genomic_DNA"/>
</dbReference>
<protein>
    <recommendedName>
        <fullName evidence="4">PepSY domain-containing protein</fullName>
    </recommendedName>
</protein>
<feature type="signal peptide" evidence="1">
    <location>
        <begin position="1"/>
        <end position="25"/>
    </location>
</feature>
<dbReference type="Proteomes" id="UP001556196">
    <property type="component" value="Unassembled WGS sequence"/>
</dbReference>
<evidence type="ECO:0000256" key="1">
    <source>
        <dbReference type="SAM" id="SignalP"/>
    </source>
</evidence>
<keyword evidence="3" id="KW-1185">Reference proteome</keyword>
<reference evidence="2 3" key="1">
    <citation type="submission" date="2024-06" db="EMBL/GenBank/DDBJ databases">
        <authorList>
            <person name="Tuo L."/>
        </authorList>
    </citation>
    <scope>NUCLEOTIDE SEQUENCE [LARGE SCALE GENOMIC DNA]</scope>
    <source>
        <strain evidence="2 3">ZMM04-5</strain>
    </source>
</reference>
<gene>
    <name evidence="2" type="ORF">ABUE31_17225</name>
</gene>
<keyword evidence="1" id="KW-0732">Signal</keyword>
<proteinExistence type="predicted"/>
<comment type="caution">
    <text evidence="2">The sequence shown here is derived from an EMBL/GenBank/DDBJ whole genome shotgun (WGS) entry which is preliminary data.</text>
</comment>
<dbReference type="RefSeq" id="WP_367724918.1">
    <property type="nucleotide sequence ID" value="NZ_JBFOCH010000040.1"/>
</dbReference>
<accession>A0ABV3R340</accession>
<feature type="chain" id="PRO_5046947675" description="PepSY domain-containing protein" evidence="1">
    <location>
        <begin position="26"/>
        <end position="92"/>
    </location>
</feature>
<sequence length="92" mass="9796">MQIRKSRLRAALAMACAACALPAAAQSDSGDAEAGALVAQQIRQQGFSCAEPVTANRDPSVDDDAVWLLTCADAHYRVRLIPDQAAEVQRLD</sequence>
<organism evidence="2 3">
    <name type="scientific">Mesorhizobium marinum</name>
    <dbReference type="NCBI Taxonomy" id="3228790"/>
    <lineage>
        <taxon>Bacteria</taxon>
        <taxon>Pseudomonadati</taxon>
        <taxon>Pseudomonadota</taxon>
        <taxon>Alphaproteobacteria</taxon>
        <taxon>Hyphomicrobiales</taxon>
        <taxon>Phyllobacteriaceae</taxon>
        <taxon>Mesorhizobium</taxon>
    </lineage>
</organism>
<evidence type="ECO:0000313" key="3">
    <source>
        <dbReference type="Proteomes" id="UP001556196"/>
    </source>
</evidence>